<dbReference type="STRING" id="1122930.SAMN02745168_1745"/>
<evidence type="ECO:0000256" key="4">
    <source>
        <dbReference type="ARBA" id="ARBA00022833"/>
    </source>
</evidence>
<dbReference type="AlphaFoldDB" id="A0A1W2AJG0"/>
<dbReference type="Proteomes" id="UP000192790">
    <property type="component" value="Unassembled WGS sequence"/>
</dbReference>
<keyword evidence="6" id="KW-1185">Reference proteome</keyword>
<name>A0A1W2AJG0_9FIRM</name>
<sequence>MANSNTKVVITAALTGAVHTPSLSPYLPWKHQDLIAQGVAAYKAGAAMIHIHGRNQQDGRPSALLEDFRIVMEGIKREAPDVIMIPTTGGSLTMTTAERANVVAKLKPEMASFTPGSMNFNFSGLAAKPRQWKYDWEQEHCAGSEDRVFYNTFKVIREYGEIFTAANTRPEYEIFDIGMLNNLATAIKMGQLSKEIQLQYVLGTLGGMPADPESIYILLSESKRLLGNDFTWSVSSAGKQQMAMMATTMTFGGNVRVGLEDALYLEKGVLAKSNAELVEKVVRIAKEIGKEIATPAEAREIIGLKGIENVAF</sequence>
<reference evidence="5 6" key="1">
    <citation type="submission" date="2017-04" db="EMBL/GenBank/DDBJ databases">
        <authorList>
            <person name="Afonso C.L."/>
            <person name="Miller P.J."/>
            <person name="Scott M.A."/>
            <person name="Spackman E."/>
            <person name="Goraichik I."/>
            <person name="Dimitrov K.M."/>
            <person name="Suarez D.L."/>
            <person name="Swayne D.E."/>
        </authorList>
    </citation>
    <scope>NUCLEOTIDE SEQUENCE [LARGE SCALE GENOMIC DNA]</scope>
    <source>
        <strain evidence="5 6">DSM 12816</strain>
    </source>
</reference>
<evidence type="ECO:0000313" key="5">
    <source>
        <dbReference type="EMBL" id="SMC60388.1"/>
    </source>
</evidence>
<dbReference type="GO" id="GO:0043720">
    <property type="term" value="F:3-keto-5-aminohexanoate cleavage activity"/>
    <property type="evidence" value="ECO:0007669"/>
    <property type="project" value="InterPro"/>
</dbReference>
<dbReference type="InterPro" id="IPR013785">
    <property type="entry name" value="Aldolase_TIM"/>
</dbReference>
<gene>
    <name evidence="5" type="ORF">SAMN02745168_1745</name>
</gene>
<keyword evidence="3" id="KW-0479">Metal-binding</keyword>
<dbReference type="InterPro" id="IPR008567">
    <property type="entry name" value="BKACE"/>
</dbReference>
<dbReference type="PANTHER" id="PTHR37418:SF2">
    <property type="entry name" value="3-KETO-5-AMINOHEXANOATE CLEAVAGE ENZYME"/>
    <property type="match status" value="1"/>
</dbReference>
<evidence type="ECO:0000313" key="6">
    <source>
        <dbReference type="Proteomes" id="UP000192790"/>
    </source>
</evidence>
<evidence type="ECO:0000256" key="2">
    <source>
        <dbReference type="ARBA" id="ARBA00022679"/>
    </source>
</evidence>
<dbReference type="EMBL" id="FWXW01000004">
    <property type="protein sequence ID" value="SMC60388.1"/>
    <property type="molecule type" value="Genomic_DNA"/>
</dbReference>
<comment type="cofactor">
    <cofactor evidence="1">
        <name>Zn(2+)</name>
        <dbReference type="ChEBI" id="CHEBI:29105"/>
    </cofactor>
</comment>
<keyword evidence="2" id="KW-0808">Transferase</keyword>
<dbReference type="OrthoDB" id="63399at2"/>
<proteinExistence type="predicted"/>
<organism evidence="5 6">
    <name type="scientific">Papillibacter cinnamivorans DSM 12816</name>
    <dbReference type="NCBI Taxonomy" id="1122930"/>
    <lineage>
        <taxon>Bacteria</taxon>
        <taxon>Bacillati</taxon>
        <taxon>Bacillota</taxon>
        <taxon>Clostridia</taxon>
        <taxon>Eubacteriales</taxon>
        <taxon>Oscillospiraceae</taxon>
        <taxon>Papillibacter</taxon>
    </lineage>
</organism>
<dbReference type="GO" id="GO:0046872">
    <property type="term" value="F:metal ion binding"/>
    <property type="evidence" value="ECO:0007669"/>
    <property type="project" value="UniProtKB-KW"/>
</dbReference>
<dbReference type="Gene3D" id="3.20.20.70">
    <property type="entry name" value="Aldolase class I"/>
    <property type="match status" value="1"/>
</dbReference>
<evidence type="ECO:0000256" key="3">
    <source>
        <dbReference type="ARBA" id="ARBA00022723"/>
    </source>
</evidence>
<dbReference type="Pfam" id="PF05853">
    <property type="entry name" value="BKACE"/>
    <property type="match status" value="1"/>
</dbReference>
<keyword evidence="4" id="KW-0862">Zinc</keyword>
<dbReference type="RefSeq" id="WP_159448056.1">
    <property type="nucleotide sequence ID" value="NZ_FWXW01000004.1"/>
</dbReference>
<accession>A0A1W2AJG0</accession>
<protein>
    <submittedName>
        <fullName evidence="5">Uncharacterized conserved protein, DUF849 family</fullName>
    </submittedName>
</protein>
<evidence type="ECO:0000256" key="1">
    <source>
        <dbReference type="ARBA" id="ARBA00001947"/>
    </source>
</evidence>
<dbReference type="PANTHER" id="PTHR37418">
    <property type="entry name" value="3-KETO-5-AMINOHEXANOATE CLEAVAGE ENZYME-RELATED"/>
    <property type="match status" value="1"/>
</dbReference>